<accession>A0A4R3HYT5</accession>
<proteinExistence type="predicted"/>
<evidence type="ECO:0000259" key="15">
    <source>
        <dbReference type="PROSITE" id="PS50109"/>
    </source>
</evidence>
<evidence type="ECO:0000256" key="1">
    <source>
        <dbReference type="ARBA" id="ARBA00000085"/>
    </source>
</evidence>
<keyword evidence="13 14" id="KW-0472">Membrane</keyword>
<dbReference type="InterPro" id="IPR003594">
    <property type="entry name" value="HATPase_dom"/>
</dbReference>
<reference evidence="17 18" key="1">
    <citation type="submission" date="2019-03" db="EMBL/GenBank/DDBJ databases">
        <title>Genomic Encyclopedia of Type Strains, Phase IV (KMG-IV): sequencing the most valuable type-strain genomes for metagenomic binning, comparative biology and taxonomic classification.</title>
        <authorList>
            <person name="Goeker M."/>
        </authorList>
    </citation>
    <scope>NUCLEOTIDE SEQUENCE [LARGE SCALE GENOMIC DNA]</scope>
    <source>
        <strain evidence="17 18">DSM 7445</strain>
    </source>
</reference>
<keyword evidence="9 17" id="KW-0418">Kinase</keyword>
<evidence type="ECO:0000256" key="12">
    <source>
        <dbReference type="ARBA" id="ARBA00023012"/>
    </source>
</evidence>
<dbReference type="InterPro" id="IPR036097">
    <property type="entry name" value="HisK_dim/P_sf"/>
</dbReference>
<evidence type="ECO:0000256" key="8">
    <source>
        <dbReference type="ARBA" id="ARBA00022741"/>
    </source>
</evidence>
<keyword evidence="4" id="KW-1003">Cell membrane</keyword>
<evidence type="ECO:0000256" key="4">
    <source>
        <dbReference type="ARBA" id="ARBA00022475"/>
    </source>
</evidence>
<keyword evidence="6" id="KW-0808">Transferase</keyword>
<dbReference type="PRINTS" id="PR00344">
    <property type="entry name" value="BCTRLSENSOR"/>
</dbReference>
<dbReference type="InterPro" id="IPR036890">
    <property type="entry name" value="HATPase_C_sf"/>
</dbReference>
<dbReference type="InterPro" id="IPR003661">
    <property type="entry name" value="HisK_dim/P_dom"/>
</dbReference>
<evidence type="ECO:0000256" key="13">
    <source>
        <dbReference type="ARBA" id="ARBA00023136"/>
    </source>
</evidence>
<dbReference type="Gene3D" id="1.10.287.130">
    <property type="match status" value="1"/>
</dbReference>
<dbReference type="InterPro" id="IPR050398">
    <property type="entry name" value="HssS/ArlS-like"/>
</dbReference>
<evidence type="ECO:0000256" key="9">
    <source>
        <dbReference type="ARBA" id="ARBA00022777"/>
    </source>
</evidence>
<dbReference type="Proteomes" id="UP000295382">
    <property type="component" value="Unassembled WGS sequence"/>
</dbReference>
<dbReference type="SMART" id="SM00304">
    <property type="entry name" value="HAMP"/>
    <property type="match status" value="1"/>
</dbReference>
<feature type="transmembrane region" description="Helical" evidence="14">
    <location>
        <begin position="7"/>
        <end position="27"/>
    </location>
</feature>
<comment type="caution">
    <text evidence="17">The sequence shown here is derived from an EMBL/GenBank/DDBJ whole genome shotgun (WGS) entry which is preliminary data.</text>
</comment>
<dbReference type="SMART" id="SM00388">
    <property type="entry name" value="HisKA"/>
    <property type="match status" value="1"/>
</dbReference>
<dbReference type="InterPro" id="IPR004358">
    <property type="entry name" value="Sig_transdc_His_kin-like_C"/>
</dbReference>
<dbReference type="EC" id="2.7.13.3" evidence="3"/>
<name>A0A4R3HYT5_PAULE</name>
<dbReference type="EMBL" id="SLZQ01000003">
    <property type="protein sequence ID" value="TCS38034.1"/>
    <property type="molecule type" value="Genomic_DNA"/>
</dbReference>
<keyword evidence="10" id="KW-0067">ATP-binding</keyword>
<evidence type="ECO:0000259" key="16">
    <source>
        <dbReference type="PROSITE" id="PS50885"/>
    </source>
</evidence>
<evidence type="ECO:0000256" key="3">
    <source>
        <dbReference type="ARBA" id="ARBA00012438"/>
    </source>
</evidence>
<comment type="catalytic activity">
    <reaction evidence="1">
        <text>ATP + protein L-histidine = ADP + protein N-phospho-L-histidine.</text>
        <dbReference type="EC" id="2.7.13.3"/>
    </reaction>
</comment>
<dbReference type="RefSeq" id="WP_132258115.1">
    <property type="nucleotide sequence ID" value="NZ_SLZQ01000003.1"/>
</dbReference>
<keyword evidence="8" id="KW-0547">Nucleotide-binding</keyword>
<evidence type="ECO:0000256" key="11">
    <source>
        <dbReference type="ARBA" id="ARBA00022989"/>
    </source>
</evidence>
<sequence>MGRLFWKFFFAIWVAQLFGTMSVMFIIEVVHRQHEVAGPEFVAPNSPQHDIPRLPPRGPKLLPIEPLVAHLVASLIVAAILAHYLSKPIRSLRAAIGAMASGQLQVAAADAVERRKDELADLLREFDHMAGRVASLVDGQRQLFHDVSHELRSPLARMQVAIGLARQQPEKTEQLLERIDGEIIRTDRLIGELLALSRLTMPEMKMADEEFGIDELLTEIVENARFEGKAKGQKIRSSIATGASINGSPELMGRAIENVVRNAIEHTPRDSTISVEARMEPGRDRLTIAVSDTGPGVPDIEIDHHVNSSFRGIRSSRSAEGHGLGLSISKRIIDAHQGDIHFRNLDKGGLCVVIVLPISQSRQNFANAPDGELAQMPAN</sequence>
<dbReference type="GO" id="GO:0005524">
    <property type="term" value="F:ATP binding"/>
    <property type="evidence" value="ECO:0007669"/>
    <property type="project" value="UniProtKB-KW"/>
</dbReference>
<dbReference type="SUPFAM" id="SSF158472">
    <property type="entry name" value="HAMP domain-like"/>
    <property type="match status" value="1"/>
</dbReference>
<gene>
    <name evidence="17" type="ORF">EDC30_103326</name>
</gene>
<dbReference type="CDD" id="cd00082">
    <property type="entry name" value="HisKA"/>
    <property type="match status" value="1"/>
</dbReference>
<keyword evidence="5" id="KW-0597">Phosphoprotein</keyword>
<evidence type="ECO:0000256" key="2">
    <source>
        <dbReference type="ARBA" id="ARBA00004651"/>
    </source>
</evidence>
<evidence type="ECO:0000313" key="17">
    <source>
        <dbReference type="EMBL" id="TCS38034.1"/>
    </source>
</evidence>
<dbReference type="Pfam" id="PF00672">
    <property type="entry name" value="HAMP"/>
    <property type="match status" value="1"/>
</dbReference>
<keyword evidence="18" id="KW-1185">Reference proteome</keyword>
<dbReference type="CDD" id="cd06225">
    <property type="entry name" value="HAMP"/>
    <property type="match status" value="1"/>
</dbReference>
<dbReference type="Gene3D" id="3.30.565.10">
    <property type="entry name" value="Histidine kinase-like ATPase, C-terminal domain"/>
    <property type="match status" value="1"/>
</dbReference>
<dbReference type="AlphaFoldDB" id="A0A4R3HYT5"/>
<keyword evidence="11 14" id="KW-1133">Transmembrane helix</keyword>
<dbReference type="GO" id="GO:0000155">
    <property type="term" value="F:phosphorelay sensor kinase activity"/>
    <property type="evidence" value="ECO:0007669"/>
    <property type="project" value="InterPro"/>
</dbReference>
<evidence type="ECO:0000256" key="7">
    <source>
        <dbReference type="ARBA" id="ARBA00022692"/>
    </source>
</evidence>
<organism evidence="17 18">
    <name type="scientific">Paucimonas lemoignei</name>
    <name type="common">Pseudomonas lemoignei</name>
    <dbReference type="NCBI Taxonomy" id="29443"/>
    <lineage>
        <taxon>Bacteria</taxon>
        <taxon>Pseudomonadati</taxon>
        <taxon>Pseudomonadota</taxon>
        <taxon>Betaproteobacteria</taxon>
        <taxon>Burkholderiales</taxon>
        <taxon>Burkholderiaceae</taxon>
        <taxon>Paucimonas</taxon>
    </lineage>
</organism>
<dbReference type="PANTHER" id="PTHR45528:SF1">
    <property type="entry name" value="SENSOR HISTIDINE KINASE CPXA"/>
    <property type="match status" value="1"/>
</dbReference>
<protein>
    <recommendedName>
        <fullName evidence="3">histidine kinase</fullName>
        <ecNumber evidence="3">2.7.13.3</ecNumber>
    </recommendedName>
</protein>
<dbReference type="PROSITE" id="PS50885">
    <property type="entry name" value="HAMP"/>
    <property type="match status" value="1"/>
</dbReference>
<dbReference type="Pfam" id="PF02518">
    <property type="entry name" value="HATPase_c"/>
    <property type="match status" value="1"/>
</dbReference>
<keyword evidence="7 14" id="KW-0812">Transmembrane</keyword>
<keyword evidence="12" id="KW-0902">Two-component regulatory system</keyword>
<dbReference type="SUPFAM" id="SSF55874">
    <property type="entry name" value="ATPase domain of HSP90 chaperone/DNA topoisomerase II/histidine kinase"/>
    <property type="match status" value="1"/>
</dbReference>
<evidence type="ECO:0000256" key="6">
    <source>
        <dbReference type="ARBA" id="ARBA00022679"/>
    </source>
</evidence>
<dbReference type="PROSITE" id="PS50109">
    <property type="entry name" value="HIS_KIN"/>
    <property type="match status" value="1"/>
</dbReference>
<dbReference type="InterPro" id="IPR003660">
    <property type="entry name" value="HAMP_dom"/>
</dbReference>
<dbReference type="SMART" id="SM00387">
    <property type="entry name" value="HATPase_c"/>
    <property type="match status" value="1"/>
</dbReference>
<evidence type="ECO:0000256" key="14">
    <source>
        <dbReference type="SAM" id="Phobius"/>
    </source>
</evidence>
<evidence type="ECO:0000256" key="10">
    <source>
        <dbReference type="ARBA" id="ARBA00022840"/>
    </source>
</evidence>
<dbReference type="PANTHER" id="PTHR45528">
    <property type="entry name" value="SENSOR HISTIDINE KINASE CPXA"/>
    <property type="match status" value="1"/>
</dbReference>
<dbReference type="InterPro" id="IPR005467">
    <property type="entry name" value="His_kinase_dom"/>
</dbReference>
<evidence type="ECO:0000313" key="18">
    <source>
        <dbReference type="Proteomes" id="UP000295382"/>
    </source>
</evidence>
<comment type="subcellular location">
    <subcellularLocation>
        <location evidence="2">Cell membrane</location>
        <topology evidence="2">Multi-pass membrane protein</topology>
    </subcellularLocation>
</comment>
<feature type="domain" description="Histidine kinase" evidence="15">
    <location>
        <begin position="146"/>
        <end position="360"/>
    </location>
</feature>
<dbReference type="OrthoDB" id="9804645at2"/>
<dbReference type="Gene3D" id="6.10.340.10">
    <property type="match status" value="1"/>
</dbReference>
<dbReference type="GO" id="GO:0005886">
    <property type="term" value="C:plasma membrane"/>
    <property type="evidence" value="ECO:0007669"/>
    <property type="project" value="UniProtKB-SubCell"/>
</dbReference>
<dbReference type="SUPFAM" id="SSF47384">
    <property type="entry name" value="Homodimeric domain of signal transducing histidine kinase"/>
    <property type="match status" value="1"/>
</dbReference>
<evidence type="ECO:0000256" key="5">
    <source>
        <dbReference type="ARBA" id="ARBA00022553"/>
    </source>
</evidence>
<feature type="domain" description="HAMP" evidence="16">
    <location>
        <begin position="83"/>
        <end position="138"/>
    </location>
</feature>
<feature type="transmembrane region" description="Helical" evidence="14">
    <location>
        <begin position="67"/>
        <end position="85"/>
    </location>
</feature>
<dbReference type="Pfam" id="PF00512">
    <property type="entry name" value="HisKA"/>
    <property type="match status" value="1"/>
</dbReference>